<keyword evidence="1" id="KW-1133">Transmembrane helix</keyword>
<organism evidence="2 3">
    <name type="scientific">Lederbergia lenta</name>
    <name type="common">Bacillus lentus</name>
    <dbReference type="NCBI Taxonomy" id="1467"/>
    <lineage>
        <taxon>Bacteria</taxon>
        <taxon>Bacillati</taxon>
        <taxon>Bacillota</taxon>
        <taxon>Bacilli</taxon>
        <taxon>Bacillales</taxon>
        <taxon>Bacillaceae</taxon>
        <taxon>Lederbergia</taxon>
    </lineage>
</organism>
<keyword evidence="1" id="KW-0472">Membrane</keyword>
<dbReference type="Proteomes" id="UP000249134">
    <property type="component" value="Chromosome 1"/>
</dbReference>
<name>A0A2X4Z7C1_LEDLE</name>
<feature type="transmembrane region" description="Helical" evidence="1">
    <location>
        <begin position="6"/>
        <end position="27"/>
    </location>
</feature>
<dbReference type="Pfam" id="PF10966">
    <property type="entry name" value="DUF2768"/>
    <property type="match status" value="1"/>
</dbReference>
<protein>
    <submittedName>
        <fullName evidence="2">Protein YphE</fullName>
    </submittedName>
</protein>
<feature type="transmembrane region" description="Helical" evidence="1">
    <location>
        <begin position="39"/>
        <end position="61"/>
    </location>
</feature>
<keyword evidence="1" id="KW-0812">Transmembrane</keyword>
<evidence type="ECO:0000313" key="3">
    <source>
        <dbReference type="Proteomes" id="UP000249134"/>
    </source>
</evidence>
<gene>
    <name evidence="2" type="ORF">NCTC4824_01935</name>
</gene>
<evidence type="ECO:0000256" key="1">
    <source>
        <dbReference type="SAM" id="Phobius"/>
    </source>
</evidence>
<evidence type="ECO:0000313" key="2">
    <source>
        <dbReference type="EMBL" id="SQI56534.1"/>
    </source>
</evidence>
<keyword evidence="3" id="KW-1185">Reference proteome</keyword>
<dbReference type="InterPro" id="IPR020076">
    <property type="entry name" value="DUF2768"/>
</dbReference>
<dbReference type="STRING" id="1348624.GCA_001591545_01005"/>
<sequence length="66" mass="7426">MSLSMQKMWISIIGMILLALAMFTIYISRYKLNRGILKVVTTLTAWIFMILGGLLMLFVVLTGPTS</sequence>
<reference evidence="2 3" key="1">
    <citation type="submission" date="2018-06" db="EMBL/GenBank/DDBJ databases">
        <authorList>
            <consortium name="Pathogen Informatics"/>
            <person name="Doyle S."/>
        </authorList>
    </citation>
    <scope>NUCLEOTIDE SEQUENCE [LARGE SCALE GENOMIC DNA]</scope>
    <source>
        <strain evidence="2 3">NCTC4824</strain>
    </source>
</reference>
<proteinExistence type="predicted"/>
<dbReference type="RefSeq" id="WP_066137776.1">
    <property type="nucleotide sequence ID" value="NZ_CBCSGM010000001.1"/>
</dbReference>
<dbReference type="EMBL" id="LS483476">
    <property type="protein sequence ID" value="SQI56534.1"/>
    <property type="molecule type" value="Genomic_DNA"/>
</dbReference>
<dbReference type="KEGG" id="blen:NCTC4824_01935"/>
<dbReference type="AlphaFoldDB" id="A0A2X4Z7C1"/>
<accession>A0A2X4Z7C1</accession>